<gene>
    <name evidence="9" type="ORF">EST38_g11056</name>
</gene>
<comment type="subcellular location">
    <subcellularLocation>
        <location evidence="1">Nucleus</location>
    </subcellularLocation>
</comment>
<feature type="region of interest" description="Disordered" evidence="7">
    <location>
        <begin position="815"/>
        <end position="845"/>
    </location>
</feature>
<dbReference type="InterPro" id="IPR052035">
    <property type="entry name" value="ZnF_BED_domain_contain"/>
</dbReference>
<protein>
    <recommendedName>
        <fullName evidence="8">HAT C-terminal dimerisation domain-containing protein</fullName>
    </recommendedName>
</protein>
<dbReference type="PANTHER" id="PTHR46481">
    <property type="entry name" value="ZINC FINGER BED DOMAIN-CONTAINING PROTEIN 4"/>
    <property type="match status" value="1"/>
</dbReference>
<evidence type="ECO:0000313" key="10">
    <source>
        <dbReference type="Proteomes" id="UP000290288"/>
    </source>
</evidence>
<keyword evidence="10" id="KW-1185">Reference proteome</keyword>
<keyword evidence="2" id="KW-0479">Metal-binding</keyword>
<feature type="compositionally biased region" description="Basic residues" evidence="7">
    <location>
        <begin position="109"/>
        <end position="122"/>
    </location>
</feature>
<dbReference type="InterPro" id="IPR012337">
    <property type="entry name" value="RNaseH-like_sf"/>
</dbReference>
<feature type="region of interest" description="Disordered" evidence="7">
    <location>
        <begin position="1"/>
        <end position="39"/>
    </location>
</feature>
<dbReference type="Proteomes" id="UP000290288">
    <property type="component" value="Unassembled WGS sequence"/>
</dbReference>
<dbReference type="EMBL" id="SDEE01000644">
    <property type="protein sequence ID" value="RXW14793.1"/>
    <property type="molecule type" value="Genomic_DNA"/>
</dbReference>
<dbReference type="GO" id="GO:0008270">
    <property type="term" value="F:zinc ion binding"/>
    <property type="evidence" value="ECO:0007669"/>
    <property type="project" value="UniProtKB-KW"/>
</dbReference>
<proteinExistence type="predicted"/>
<reference evidence="9 10" key="1">
    <citation type="submission" date="2019-01" db="EMBL/GenBank/DDBJ databases">
        <title>Draft genome sequence of Psathyrella aberdarensis IHI B618.</title>
        <authorList>
            <person name="Buettner E."/>
            <person name="Kellner H."/>
        </authorList>
    </citation>
    <scope>NUCLEOTIDE SEQUENCE [LARGE SCALE GENOMIC DNA]</scope>
    <source>
        <strain evidence="9 10">IHI B618</strain>
    </source>
</reference>
<dbReference type="GO" id="GO:0046983">
    <property type="term" value="F:protein dimerization activity"/>
    <property type="evidence" value="ECO:0007669"/>
    <property type="project" value="InterPro"/>
</dbReference>
<dbReference type="Pfam" id="PF05699">
    <property type="entry name" value="Dimer_Tnp_hAT"/>
    <property type="match status" value="1"/>
</dbReference>
<dbReference type="AlphaFoldDB" id="A0A4Q2D5U2"/>
<feature type="region of interest" description="Disordered" evidence="7">
    <location>
        <begin position="500"/>
        <end position="534"/>
    </location>
</feature>
<feature type="domain" description="HAT C-terminal dimerisation" evidence="8">
    <location>
        <begin position="850"/>
        <end position="929"/>
    </location>
</feature>
<organism evidence="9 10">
    <name type="scientific">Candolleomyces aberdarensis</name>
    <dbReference type="NCBI Taxonomy" id="2316362"/>
    <lineage>
        <taxon>Eukaryota</taxon>
        <taxon>Fungi</taxon>
        <taxon>Dikarya</taxon>
        <taxon>Basidiomycota</taxon>
        <taxon>Agaricomycotina</taxon>
        <taxon>Agaricomycetes</taxon>
        <taxon>Agaricomycetidae</taxon>
        <taxon>Agaricales</taxon>
        <taxon>Agaricineae</taxon>
        <taxon>Psathyrellaceae</taxon>
        <taxon>Candolleomyces</taxon>
    </lineage>
</organism>
<dbReference type="OrthoDB" id="2677917at2759"/>
<feature type="compositionally biased region" description="Polar residues" evidence="7">
    <location>
        <begin position="27"/>
        <end position="36"/>
    </location>
</feature>
<feature type="coiled-coil region" evidence="6">
    <location>
        <begin position="534"/>
        <end position="561"/>
    </location>
</feature>
<keyword evidence="3" id="KW-0863">Zinc-finger</keyword>
<dbReference type="PANTHER" id="PTHR46481:SF10">
    <property type="entry name" value="ZINC FINGER BED DOMAIN-CONTAINING PROTEIN 39"/>
    <property type="match status" value="1"/>
</dbReference>
<evidence type="ECO:0000256" key="2">
    <source>
        <dbReference type="ARBA" id="ARBA00022723"/>
    </source>
</evidence>
<evidence type="ECO:0000256" key="6">
    <source>
        <dbReference type="SAM" id="Coils"/>
    </source>
</evidence>
<feature type="compositionally biased region" description="Acidic residues" evidence="7">
    <location>
        <begin position="154"/>
        <end position="163"/>
    </location>
</feature>
<evidence type="ECO:0000313" key="9">
    <source>
        <dbReference type="EMBL" id="RXW14793.1"/>
    </source>
</evidence>
<evidence type="ECO:0000256" key="4">
    <source>
        <dbReference type="ARBA" id="ARBA00022833"/>
    </source>
</evidence>
<feature type="compositionally biased region" description="Basic and acidic residues" evidence="7">
    <location>
        <begin position="86"/>
        <end position="108"/>
    </location>
</feature>
<evidence type="ECO:0000256" key="5">
    <source>
        <dbReference type="ARBA" id="ARBA00023242"/>
    </source>
</evidence>
<evidence type="ECO:0000256" key="3">
    <source>
        <dbReference type="ARBA" id="ARBA00022771"/>
    </source>
</evidence>
<evidence type="ECO:0000256" key="1">
    <source>
        <dbReference type="ARBA" id="ARBA00004123"/>
    </source>
</evidence>
<keyword evidence="6" id="KW-0175">Coiled coil</keyword>
<sequence>MPGPRDVPDPADIITEPRKHKVPAHLNDTNNTSTDPTLKHLRKGGLTAQQTETLVSQASTSHSQSPVIKIQDDEEDEIPATNQPPRDPRNILESSNDNKDARDEERLHHTQRLRQPSRKRSRVVLGSDDEAEEDEPVPPPPKKKKDKATAQLHEEEEAVPEQLEEDAEAMLDRLISTWNSPIYAFFEPRPTINTHHDSQCLEFKCGAPQCKGQGNQKERRIVRRYLDAKLLKDGKAKVDNSTGNLYKHARKCWGLDIVQQAINANDLAVTQQALAASKTLADGSITATFERTGKGKVTYSTKPLTYQETRVESVRWVTESMRPASIVGDRGYHKLMKTGRPHMKLPSPQTVSCDVHVIFKNVRACIAELLKNYDGRLNFATDAWTSPNHRPFIAVTVHMEKNGEPLCMLLDIVELSVSHSGVNLAAAFVDILRSYGIEHKLLSVTCNNASSNDTMINEIAKLILSYPGAVNRVRCLAHVVNLVVKIILWQFNSRRRVKTSEKASKGVKSGQKGESDGEVASDESQVPEDDPLDLGEIADDIEREEKEMDEVVDESEDEELGEDEVEWFEEALGGKVDEVAASTQPARLVLTKLRKLAYAIKNSPTIILPRWKAAILEVASEEPEKDRKLMFRMMLRDVPTRWNSSYDMLKLSYLYWCAIDRLTSRRDLGVRKYELTDDEWVIVKQLRDTLKVFKNTTLKFSSKSTNLPDVIPAMDQMHDALTSSMKDPKLNASIRSALSLGIDLLNKYYSLTDESEVYRIAIVLHPSYKLRYFKKAGWDKDWMKTAEDIIRNEFKRVYADFKLLSQASHLTNLRKPAKHSSSLPDSDDDINIPVSSEGSSSSDDEEMISELDRYLKAKTVKGVEAPLARWYENRGSYPRLWRMARDYLTIPATSVSVECVFSKGRLIISHIQNRLSGQSTRALLCLGAWTKQNLVKNSDLIEASKLPEVDDNEESVVVDYPIV</sequence>
<feature type="region of interest" description="Disordered" evidence="7">
    <location>
        <begin position="51"/>
        <end position="163"/>
    </location>
</feature>
<comment type="caution">
    <text evidence="9">The sequence shown here is derived from an EMBL/GenBank/DDBJ whole genome shotgun (WGS) entry which is preliminary data.</text>
</comment>
<evidence type="ECO:0000256" key="7">
    <source>
        <dbReference type="SAM" id="MobiDB-lite"/>
    </source>
</evidence>
<keyword evidence="4" id="KW-0862">Zinc</keyword>
<feature type="compositionally biased region" description="Acidic residues" evidence="7">
    <location>
        <begin position="127"/>
        <end position="136"/>
    </location>
</feature>
<dbReference type="GO" id="GO:0005634">
    <property type="term" value="C:nucleus"/>
    <property type="evidence" value="ECO:0007669"/>
    <property type="project" value="UniProtKB-SubCell"/>
</dbReference>
<accession>A0A4Q2D5U2</accession>
<dbReference type="InterPro" id="IPR008906">
    <property type="entry name" value="HATC_C_dom"/>
</dbReference>
<keyword evidence="5" id="KW-0539">Nucleus</keyword>
<dbReference type="SUPFAM" id="SSF53098">
    <property type="entry name" value="Ribonuclease H-like"/>
    <property type="match status" value="1"/>
</dbReference>
<name>A0A4Q2D5U2_9AGAR</name>
<feature type="compositionally biased region" description="Acidic residues" evidence="7">
    <location>
        <begin position="516"/>
        <end position="534"/>
    </location>
</feature>
<dbReference type="SUPFAM" id="SSF140996">
    <property type="entry name" value="Hermes dimerisation domain"/>
    <property type="match status" value="1"/>
</dbReference>
<feature type="compositionally biased region" description="Polar residues" evidence="7">
    <location>
        <begin position="51"/>
        <end position="66"/>
    </location>
</feature>
<evidence type="ECO:0000259" key="8">
    <source>
        <dbReference type="Pfam" id="PF05699"/>
    </source>
</evidence>